<feature type="domain" description="3-hydroxyacyl-CoA dehydrogenase C-terminal" evidence="2">
    <location>
        <begin position="188"/>
        <end position="283"/>
    </location>
</feature>
<dbReference type="FunFam" id="3.40.50.720:FF:000009">
    <property type="entry name" value="Fatty oxidation complex, alpha subunit"/>
    <property type="match status" value="1"/>
</dbReference>
<organism evidence="4 5">
    <name type="scientific">Candidatus Nitrosotenuis uzonensis</name>
    <dbReference type="NCBI Taxonomy" id="1407055"/>
    <lineage>
        <taxon>Archaea</taxon>
        <taxon>Nitrososphaerota</taxon>
        <taxon>Candidatus Nitrosotenuis</taxon>
    </lineage>
</organism>
<dbReference type="EC" id="1.1.1.157" evidence="4"/>
<feature type="domain" description="3-hydroxyacyl-CoA dehydrogenase NAD binding" evidence="3">
    <location>
        <begin position="5"/>
        <end position="184"/>
    </location>
</feature>
<sequence length="379" mass="42740">MSIKNITVLGSGVMGHGIAQVSAMSGYNVVLRDIEQQFLDKAMEKIKWSLEKLVSKQKITLAESDAIFARITTKVDLKEAVKDADMVIEAVPEIMDLKIKVYSELDKVADSNVIFASNTSTLPITEIANTTSRPDKFVGIHFFNPPQLMKLVEVIPGQKTDPQIVQATVDYVRSVKKEPVICKRDVPGFIVNRLFIPMVHEACWLKQRQNLTLEQIDSAVKFRMGFPMGIFELADFTGMDVIHKATIELYLRDKKVIFPHPEIERLYSEKKLGQKSGEGFYKYSDEKYERVQLDESLASKCNPIQLVANIVNNAAWLVTNKASDIEEIEKAAQLGLGLKKPIFETAREFGMKNIVSELVELAKKHGQFYEPDPLLVSMQ</sequence>
<dbReference type="InterPro" id="IPR036291">
    <property type="entry name" value="NAD(P)-bd_dom_sf"/>
</dbReference>
<dbReference type="PANTHER" id="PTHR48075">
    <property type="entry name" value="3-HYDROXYACYL-COA DEHYDROGENASE FAMILY PROTEIN"/>
    <property type="match status" value="1"/>
</dbReference>
<dbReference type="InterPro" id="IPR006108">
    <property type="entry name" value="3HC_DH_C"/>
</dbReference>
<accession>A0A812EXU6</accession>
<dbReference type="RefSeq" id="WP_205099882.1">
    <property type="nucleotide sequence ID" value="NZ_CAJNAQ010000005.1"/>
</dbReference>
<dbReference type="SUPFAM" id="SSF51735">
    <property type="entry name" value="NAD(P)-binding Rossmann-fold domains"/>
    <property type="match status" value="1"/>
</dbReference>
<dbReference type="Pfam" id="PF02737">
    <property type="entry name" value="3HCDH_N"/>
    <property type="match status" value="1"/>
</dbReference>
<dbReference type="GO" id="GO:0008691">
    <property type="term" value="F:3-hydroxybutyryl-CoA dehydrogenase activity"/>
    <property type="evidence" value="ECO:0007669"/>
    <property type="project" value="UniProtKB-EC"/>
</dbReference>
<evidence type="ECO:0000256" key="1">
    <source>
        <dbReference type="ARBA" id="ARBA00023002"/>
    </source>
</evidence>
<evidence type="ECO:0000313" key="4">
    <source>
        <dbReference type="EMBL" id="CAE6497984.1"/>
    </source>
</evidence>
<dbReference type="GO" id="GO:0006631">
    <property type="term" value="P:fatty acid metabolic process"/>
    <property type="evidence" value="ECO:0007669"/>
    <property type="project" value="InterPro"/>
</dbReference>
<dbReference type="InterPro" id="IPR013328">
    <property type="entry name" value="6PGD_dom2"/>
</dbReference>
<dbReference type="Gene3D" id="1.10.1040.10">
    <property type="entry name" value="N-(1-d-carboxylethyl)-l-norvaline Dehydrogenase, domain 2"/>
    <property type="match status" value="2"/>
</dbReference>
<keyword evidence="1 4" id="KW-0560">Oxidoreductase</keyword>
<evidence type="ECO:0000259" key="2">
    <source>
        <dbReference type="Pfam" id="PF00725"/>
    </source>
</evidence>
<dbReference type="Gene3D" id="3.40.50.720">
    <property type="entry name" value="NAD(P)-binding Rossmann-like Domain"/>
    <property type="match status" value="1"/>
</dbReference>
<dbReference type="GO" id="GO:0070403">
    <property type="term" value="F:NAD+ binding"/>
    <property type="evidence" value="ECO:0007669"/>
    <property type="project" value="InterPro"/>
</dbReference>
<evidence type="ECO:0000313" key="5">
    <source>
        <dbReference type="Proteomes" id="UP000655759"/>
    </source>
</evidence>
<dbReference type="AlphaFoldDB" id="A0A812EXU6"/>
<dbReference type="Pfam" id="PF00725">
    <property type="entry name" value="3HCDH"/>
    <property type="match status" value="2"/>
</dbReference>
<dbReference type="InterPro" id="IPR008927">
    <property type="entry name" value="6-PGluconate_DH-like_C_sf"/>
</dbReference>
<dbReference type="Proteomes" id="UP000655759">
    <property type="component" value="Unassembled WGS sequence"/>
</dbReference>
<proteinExistence type="predicted"/>
<evidence type="ECO:0000259" key="3">
    <source>
        <dbReference type="Pfam" id="PF02737"/>
    </source>
</evidence>
<dbReference type="SUPFAM" id="SSF48179">
    <property type="entry name" value="6-phosphogluconate dehydrogenase C-terminal domain-like"/>
    <property type="match status" value="2"/>
</dbReference>
<name>A0A812EXU6_9ARCH</name>
<reference evidence="4" key="1">
    <citation type="submission" date="2021-02" db="EMBL/GenBank/DDBJ databases">
        <authorList>
            <person name="Han P."/>
        </authorList>
    </citation>
    <scope>NUCLEOTIDE SEQUENCE</scope>
    <source>
        <strain evidence="4">Candidatus Nitrosotenuis uzonensis 5A</strain>
    </source>
</reference>
<dbReference type="EMBL" id="CAJNAQ010000005">
    <property type="protein sequence ID" value="CAE6497984.1"/>
    <property type="molecule type" value="Genomic_DNA"/>
</dbReference>
<dbReference type="InterPro" id="IPR006176">
    <property type="entry name" value="3-OHacyl-CoA_DH_NAD-bd"/>
</dbReference>
<comment type="caution">
    <text evidence="4">The sequence shown here is derived from an EMBL/GenBank/DDBJ whole genome shotgun (WGS) entry which is preliminary data.</text>
</comment>
<protein>
    <submittedName>
        <fullName evidence="4">3-hydroxybutyryl-CoA dehydrogenase</fullName>
        <ecNumber evidence="4">1.1.1.157</ecNumber>
    </submittedName>
</protein>
<dbReference type="PANTHER" id="PTHR48075:SF5">
    <property type="entry name" value="3-HYDROXYBUTYRYL-COA DEHYDROGENASE"/>
    <property type="match status" value="1"/>
</dbReference>
<gene>
    <name evidence="4" type="ORF">NUZ5A_50730</name>
</gene>
<feature type="domain" description="3-hydroxyacyl-CoA dehydrogenase C-terminal" evidence="2">
    <location>
        <begin position="306"/>
        <end position="377"/>
    </location>
</feature>